<accession>A0A822XSE2</accession>
<dbReference type="EMBL" id="DUZY01000001">
    <property type="protein sequence ID" value="DAD23320.1"/>
    <property type="molecule type" value="Genomic_DNA"/>
</dbReference>
<name>A0A822XSE2_NELNU</name>
<evidence type="ECO:0000313" key="2">
    <source>
        <dbReference type="Proteomes" id="UP000607653"/>
    </source>
</evidence>
<dbReference type="CDD" id="cd22645">
    <property type="entry name" value="BIC1_CID"/>
    <property type="match status" value="1"/>
</dbReference>
<keyword evidence="2" id="KW-1185">Reference proteome</keyword>
<proteinExistence type="predicted"/>
<dbReference type="InterPro" id="IPR040374">
    <property type="entry name" value="BIC"/>
</dbReference>
<dbReference type="Proteomes" id="UP000607653">
    <property type="component" value="Unassembled WGS sequence"/>
</dbReference>
<sequence length="84" mass="9714">METINTCASMEVSRCERLKRHRTEVVGHVWILDIWVQEDLLKDWINCLAFNSSLVPNGLMSVCAALIKENRRANSGRLRIENRC</sequence>
<dbReference type="PANTHER" id="PTHR34207:SF2">
    <property type="entry name" value="PROTEIN BIC1"/>
    <property type="match status" value="1"/>
</dbReference>
<reference evidence="1 2" key="1">
    <citation type="journal article" date="2020" name="Mol. Biol. Evol.">
        <title>Distinct Expression and Methylation Patterns for Genes with Different Fates following a Single Whole-Genome Duplication in Flowering Plants.</title>
        <authorList>
            <person name="Shi T."/>
            <person name="Rahmani R.S."/>
            <person name="Gugger P.F."/>
            <person name="Wang M."/>
            <person name="Li H."/>
            <person name="Zhang Y."/>
            <person name="Li Z."/>
            <person name="Wang Q."/>
            <person name="Van de Peer Y."/>
            <person name="Marchal K."/>
            <person name="Chen J."/>
        </authorList>
    </citation>
    <scope>NUCLEOTIDE SEQUENCE [LARGE SCALE GENOMIC DNA]</scope>
    <source>
        <tissue evidence="1">Leaf</tissue>
    </source>
</reference>
<protein>
    <submittedName>
        <fullName evidence="1">Uncharacterized protein</fullName>
    </submittedName>
</protein>
<organism evidence="1 2">
    <name type="scientific">Nelumbo nucifera</name>
    <name type="common">Sacred lotus</name>
    <dbReference type="NCBI Taxonomy" id="4432"/>
    <lineage>
        <taxon>Eukaryota</taxon>
        <taxon>Viridiplantae</taxon>
        <taxon>Streptophyta</taxon>
        <taxon>Embryophyta</taxon>
        <taxon>Tracheophyta</taxon>
        <taxon>Spermatophyta</taxon>
        <taxon>Magnoliopsida</taxon>
        <taxon>Proteales</taxon>
        <taxon>Nelumbonaceae</taxon>
        <taxon>Nelumbo</taxon>
    </lineage>
</organism>
<dbReference type="AlphaFoldDB" id="A0A822XSE2"/>
<evidence type="ECO:0000313" key="1">
    <source>
        <dbReference type="EMBL" id="DAD23320.1"/>
    </source>
</evidence>
<gene>
    <name evidence="1" type="ORF">HUJ06_024783</name>
</gene>
<dbReference type="GO" id="GO:0009785">
    <property type="term" value="P:blue light signaling pathway"/>
    <property type="evidence" value="ECO:0007669"/>
    <property type="project" value="InterPro"/>
</dbReference>
<comment type="caution">
    <text evidence="1">The sequence shown here is derived from an EMBL/GenBank/DDBJ whole genome shotgun (WGS) entry which is preliminary data.</text>
</comment>
<dbReference type="PANTHER" id="PTHR34207">
    <property type="entry name" value="PROTEIN BIC1"/>
    <property type="match status" value="1"/>
</dbReference>